<evidence type="ECO:0000313" key="2">
    <source>
        <dbReference type="Proteomes" id="UP000708208"/>
    </source>
</evidence>
<name>A0A8J2NLD6_9HEXA</name>
<accession>A0A8J2NLD6</accession>
<evidence type="ECO:0000313" key="1">
    <source>
        <dbReference type="EMBL" id="CAG7717361.1"/>
    </source>
</evidence>
<proteinExistence type="predicted"/>
<dbReference type="Proteomes" id="UP000708208">
    <property type="component" value="Unassembled WGS sequence"/>
</dbReference>
<dbReference type="AlphaFoldDB" id="A0A8J2NLD6"/>
<gene>
    <name evidence="1" type="ORF">AFUS01_LOCUS6821</name>
</gene>
<protein>
    <submittedName>
        <fullName evidence="1">Uncharacterized protein</fullName>
    </submittedName>
</protein>
<dbReference type="EMBL" id="CAJVCH010045156">
    <property type="protein sequence ID" value="CAG7717361.1"/>
    <property type="molecule type" value="Genomic_DNA"/>
</dbReference>
<keyword evidence="2" id="KW-1185">Reference proteome</keyword>
<comment type="caution">
    <text evidence="1">The sequence shown here is derived from an EMBL/GenBank/DDBJ whole genome shotgun (WGS) entry which is preliminary data.</text>
</comment>
<sequence>LPHCQCLNIALQDDSVASTINIQTLQNQLDLLSIFYISSSQYSHQLQISILKYTSVKTQAFVQSALKSRQVQKVYDIPNTLKDNQSSLIKMESSLHIDFQHEPVTVLVCATCVPAEGHRKIPPPLIFTFIEFISFINATPDYKKVFADINSADWKIPLIDGTAAISMPLILDDGEYNFHATSLNFYLGIIFITALPKVQHFEPNCYWNMATRANRLGIRVQNKAAGNGCSPTLRIPSVNLRGAG</sequence>
<feature type="non-terminal residue" evidence="1">
    <location>
        <position position="1"/>
    </location>
</feature>
<reference evidence="1" key="1">
    <citation type="submission" date="2021-06" db="EMBL/GenBank/DDBJ databases">
        <authorList>
            <person name="Hodson N. C."/>
            <person name="Mongue J. A."/>
            <person name="Jaron S. K."/>
        </authorList>
    </citation>
    <scope>NUCLEOTIDE SEQUENCE</scope>
</reference>
<organism evidence="1 2">
    <name type="scientific">Allacma fusca</name>
    <dbReference type="NCBI Taxonomy" id="39272"/>
    <lineage>
        <taxon>Eukaryota</taxon>
        <taxon>Metazoa</taxon>
        <taxon>Ecdysozoa</taxon>
        <taxon>Arthropoda</taxon>
        <taxon>Hexapoda</taxon>
        <taxon>Collembola</taxon>
        <taxon>Symphypleona</taxon>
        <taxon>Sminthuridae</taxon>
        <taxon>Allacma</taxon>
    </lineage>
</organism>